<dbReference type="SUPFAM" id="SSF50129">
    <property type="entry name" value="GroES-like"/>
    <property type="match status" value="1"/>
</dbReference>
<evidence type="ECO:0000259" key="2">
    <source>
        <dbReference type="SMART" id="SM00829"/>
    </source>
</evidence>
<reference evidence="3" key="2">
    <citation type="submission" date="2021-02" db="EMBL/GenBank/DDBJ databases">
        <title>Aspergillus puulaauensis MK2 genome sequence.</title>
        <authorList>
            <person name="Futagami T."/>
            <person name="Mori K."/>
            <person name="Kadooka C."/>
            <person name="Tanaka T."/>
        </authorList>
    </citation>
    <scope>NUCLEOTIDE SEQUENCE</scope>
    <source>
        <strain evidence="3">MK2</strain>
    </source>
</reference>
<keyword evidence="1" id="KW-0521">NADP</keyword>
<dbReference type="PANTHER" id="PTHR44154:SF1">
    <property type="entry name" value="QUINONE OXIDOREDUCTASE"/>
    <property type="match status" value="1"/>
</dbReference>
<dbReference type="Gene3D" id="3.90.180.10">
    <property type="entry name" value="Medium-chain alcohol dehydrogenases, catalytic domain"/>
    <property type="match status" value="1"/>
</dbReference>
<sequence>MMKAVVVEKYGPVENLVPRTVPDPGEPKGRDLLIQVEACSVNPIDVKVRAGKYDDYPDYYARVPGQYQICGYDGAGTVLKTGLGCSLFHAGEEVFYSGSPVRHGSNAEFQLVDERSVGHKPRSLDMGQAAAMPLTYVTAYQALVEQLKIEKGERAAVFIINGAGGVGAVASQIARWVLELPVVITTASREESVQFTKRMGATHILNHREDLIRQVQDLKLDVPVKYIFITHTTDEYMDTCARICAPFGKVCSIVQGQARMYGTEFMAKSLSFIWCLIGTNPVYGVDVDSHHRILEELRELLDSGKIQCHLTKRLGLTLDGIREAHRATEKGGNIGKTVLTRGDAGGAELFV</sequence>
<dbReference type="GO" id="GO:0016491">
    <property type="term" value="F:oxidoreductase activity"/>
    <property type="evidence" value="ECO:0007669"/>
    <property type="project" value="InterPro"/>
</dbReference>
<accession>A0A7R8ALV4</accession>
<dbReference type="CDD" id="cd08252">
    <property type="entry name" value="AL_MDR"/>
    <property type="match status" value="1"/>
</dbReference>
<dbReference type="InterPro" id="IPR013154">
    <property type="entry name" value="ADH-like_N"/>
</dbReference>
<dbReference type="AlphaFoldDB" id="A0A7R8ALV4"/>
<dbReference type="Pfam" id="PF13602">
    <property type="entry name" value="ADH_zinc_N_2"/>
    <property type="match status" value="1"/>
</dbReference>
<dbReference type="InterPro" id="IPR036291">
    <property type="entry name" value="NAD(P)-bd_dom_sf"/>
</dbReference>
<dbReference type="PANTHER" id="PTHR44154">
    <property type="entry name" value="QUINONE OXIDOREDUCTASE"/>
    <property type="match status" value="1"/>
</dbReference>
<reference evidence="3" key="1">
    <citation type="submission" date="2021-01" db="EMBL/GenBank/DDBJ databases">
        <authorList>
            <consortium name="Aspergillus puulaauensis MK2 genome sequencing consortium"/>
            <person name="Kazuki M."/>
            <person name="Futagami T."/>
        </authorList>
    </citation>
    <scope>NUCLEOTIDE SEQUENCE</scope>
    <source>
        <strain evidence="3">MK2</strain>
    </source>
</reference>
<dbReference type="GeneID" id="64971943"/>
<dbReference type="SMART" id="SM00829">
    <property type="entry name" value="PKS_ER"/>
    <property type="match status" value="1"/>
</dbReference>
<keyword evidence="4" id="KW-1185">Reference proteome</keyword>
<dbReference type="InterPro" id="IPR051603">
    <property type="entry name" value="Zinc-ADH_QOR/CCCR"/>
</dbReference>
<dbReference type="Pfam" id="PF08240">
    <property type="entry name" value="ADH_N"/>
    <property type="match status" value="1"/>
</dbReference>
<dbReference type="Proteomes" id="UP000654913">
    <property type="component" value="Chromosome 3"/>
</dbReference>
<dbReference type="RefSeq" id="XP_041554132.1">
    <property type="nucleotide sequence ID" value="XM_041701225.1"/>
</dbReference>
<gene>
    <name evidence="3" type="ORF">APUU_30163A</name>
</gene>
<dbReference type="GO" id="GO:0008270">
    <property type="term" value="F:zinc ion binding"/>
    <property type="evidence" value="ECO:0007669"/>
    <property type="project" value="InterPro"/>
</dbReference>
<evidence type="ECO:0000256" key="1">
    <source>
        <dbReference type="ARBA" id="ARBA00022857"/>
    </source>
</evidence>
<protein>
    <recommendedName>
        <fullName evidence="2">Enoyl reductase (ER) domain-containing protein</fullName>
    </recommendedName>
</protein>
<evidence type="ECO:0000313" key="3">
    <source>
        <dbReference type="EMBL" id="BCS21938.1"/>
    </source>
</evidence>
<dbReference type="EMBL" id="AP024445">
    <property type="protein sequence ID" value="BCS21938.1"/>
    <property type="molecule type" value="Genomic_DNA"/>
</dbReference>
<name>A0A7R8ALV4_9EURO</name>
<dbReference type="Gene3D" id="3.40.50.720">
    <property type="entry name" value="NAD(P)-binding Rossmann-like Domain"/>
    <property type="match status" value="1"/>
</dbReference>
<evidence type="ECO:0000313" key="4">
    <source>
        <dbReference type="Proteomes" id="UP000654913"/>
    </source>
</evidence>
<feature type="domain" description="Enoyl reductase (ER)" evidence="2">
    <location>
        <begin position="11"/>
        <end position="339"/>
    </location>
</feature>
<dbReference type="SUPFAM" id="SSF51735">
    <property type="entry name" value="NAD(P)-binding Rossmann-fold domains"/>
    <property type="match status" value="1"/>
</dbReference>
<dbReference type="KEGG" id="apuu:APUU_30163A"/>
<proteinExistence type="predicted"/>
<dbReference type="InterPro" id="IPR011032">
    <property type="entry name" value="GroES-like_sf"/>
</dbReference>
<dbReference type="InterPro" id="IPR014182">
    <property type="entry name" value="ADH_Zn_typ-1"/>
</dbReference>
<organism evidence="3 4">
    <name type="scientific">Aspergillus puulaauensis</name>
    <dbReference type="NCBI Taxonomy" id="1220207"/>
    <lineage>
        <taxon>Eukaryota</taxon>
        <taxon>Fungi</taxon>
        <taxon>Dikarya</taxon>
        <taxon>Ascomycota</taxon>
        <taxon>Pezizomycotina</taxon>
        <taxon>Eurotiomycetes</taxon>
        <taxon>Eurotiomycetidae</taxon>
        <taxon>Eurotiales</taxon>
        <taxon>Aspergillaceae</taxon>
        <taxon>Aspergillus</taxon>
    </lineage>
</organism>
<dbReference type="OrthoDB" id="10257049at2759"/>
<dbReference type="InterPro" id="IPR020843">
    <property type="entry name" value="ER"/>
</dbReference>